<keyword evidence="3 8" id="KW-0418">Kinase</keyword>
<protein>
    <submittedName>
        <fullName evidence="8">Serine/threonine protein kinase</fullName>
    </submittedName>
</protein>
<keyword evidence="8" id="KW-0723">Serine/threonine-protein kinase</keyword>
<dbReference type="GO" id="GO:0004674">
    <property type="term" value="F:protein serine/threonine kinase activity"/>
    <property type="evidence" value="ECO:0007669"/>
    <property type="project" value="UniProtKB-KW"/>
</dbReference>
<dbReference type="CDD" id="cd14014">
    <property type="entry name" value="STKc_PknB_like"/>
    <property type="match status" value="1"/>
</dbReference>
<dbReference type="GO" id="GO:0005524">
    <property type="term" value="F:ATP binding"/>
    <property type="evidence" value="ECO:0007669"/>
    <property type="project" value="UniProtKB-UniRule"/>
</dbReference>
<evidence type="ECO:0000256" key="2">
    <source>
        <dbReference type="ARBA" id="ARBA00022741"/>
    </source>
</evidence>
<dbReference type="PROSITE" id="PS50011">
    <property type="entry name" value="PROTEIN_KINASE_DOM"/>
    <property type="match status" value="1"/>
</dbReference>
<accession>A0A1H7WL06</accession>
<evidence type="ECO:0000259" key="7">
    <source>
        <dbReference type="PROSITE" id="PS50011"/>
    </source>
</evidence>
<dbReference type="AlphaFoldDB" id="A0A1H7WL06"/>
<dbReference type="InterPro" id="IPR011009">
    <property type="entry name" value="Kinase-like_dom_sf"/>
</dbReference>
<keyword evidence="9" id="KW-1185">Reference proteome</keyword>
<dbReference type="EMBL" id="FOAP01000013">
    <property type="protein sequence ID" value="SEM22193.1"/>
    <property type="molecule type" value="Genomic_DNA"/>
</dbReference>
<dbReference type="PANTHER" id="PTHR43289:SF6">
    <property type="entry name" value="SERINE_THREONINE-PROTEIN KINASE NEKL-3"/>
    <property type="match status" value="1"/>
</dbReference>
<proteinExistence type="predicted"/>
<feature type="region of interest" description="Disordered" evidence="6">
    <location>
        <begin position="443"/>
        <end position="523"/>
    </location>
</feature>
<dbReference type="OrthoDB" id="5486117at2"/>
<organism evidence="8 9">
    <name type="scientific">Stigmatella aurantiaca</name>
    <dbReference type="NCBI Taxonomy" id="41"/>
    <lineage>
        <taxon>Bacteria</taxon>
        <taxon>Pseudomonadati</taxon>
        <taxon>Myxococcota</taxon>
        <taxon>Myxococcia</taxon>
        <taxon>Myxococcales</taxon>
        <taxon>Cystobacterineae</taxon>
        <taxon>Archangiaceae</taxon>
        <taxon>Stigmatella</taxon>
    </lineage>
</organism>
<evidence type="ECO:0000256" key="4">
    <source>
        <dbReference type="ARBA" id="ARBA00022840"/>
    </source>
</evidence>
<dbReference type="InterPro" id="IPR000719">
    <property type="entry name" value="Prot_kinase_dom"/>
</dbReference>
<dbReference type="Gene3D" id="1.10.510.10">
    <property type="entry name" value="Transferase(Phosphotransferase) domain 1"/>
    <property type="match status" value="1"/>
</dbReference>
<feature type="compositionally biased region" description="Pro residues" evidence="6">
    <location>
        <begin position="468"/>
        <end position="488"/>
    </location>
</feature>
<keyword evidence="2 5" id="KW-0547">Nucleotide-binding</keyword>
<dbReference type="PROSITE" id="PS00109">
    <property type="entry name" value="PROTEIN_KINASE_TYR"/>
    <property type="match status" value="1"/>
</dbReference>
<dbReference type="InterPro" id="IPR017441">
    <property type="entry name" value="Protein_kinase_ATP_BS"/>
</dbReference>
<evidence type="ECO:0000256" key="5">
    <source>
        <dbReference type="PROSITE-ProRule" id="PRU10141"/>
    </source>
</evidence>
<evidence type="ECO:0000256" key="6">
    <source>
        <dbReference type="SAM" id="MobiDB-lite"/>
    </source>
</evidence>
<keyword evidence="4 5" id="KW-0067">ATP-binding</keyword>
<dbReference type="Pfam" id="PF00069">
    <property type="entry name" value="Pkinase"/>
    <property type="match status" value="1"/>
</dbReference>
<gene>
    <name evidence="8" type="ORF">SAMN05444354_11369</name>
</gene>
<feature type="domain" description="Protein kinase" evidence="7">
    <location>
        <begin position="15"/>
        <end position="290"/>
    </location>
</feature>
<dbReference type="PANTHER" id="PTHR43289">
    <property type="entry name" value="MITOGEN-ACTIVATED PROTEIN KINASE KINASE KINASE 20-RELATED"/>
    <property type="match status" value="1"/>
</dbReference>
<dbReference type="Gene3D" id="3.30.200.20">
    <property type="entry name" value="Phosphorylase Kinase, domain 1"/>
    <property type="match status" value="1"/>
</dbReference>
<dbReference type="InterPro" id="IPR008266">
    <property type="entry name" value="Tyr_kinase_AS"/>
</dbReference>
<evidence type="ECO:0000256" key="3">
    <source>
        <dbReference type="ARBA" id="ARBA00022777"/>
    </source>
</evidence>
<dbReference type="PROSITE" id="PS00107">
    <property type="entry name" value="PROTEIN_KINASE_ATP"/>
    <property type="match status" value="1"/>
</dbReference>
<dbReference type="Proteomes" id="UP000182719">
    <property type="component" value="Unassembled WGS sequence"/>
</dbReference>
<keyword evidence="1" id="KW-0808">Transferase</keyword>
<feature type="binding site" evidence="5">
    <location>
        <position position="47"/>
    </location>
    <ligand>
        <name>ATP</name>
        <dbReference type="ChEBI" id="CHEBI:30616"/>
    </ligand>
</feature>
<evidence type="ECO:0000256" key="1">
    <source>
        <dbReference type="ARBA" id="ARBA00022679"/>
    </source>
</evidence>
<evidence type="ECO:0000313" key="8">
    <source>
        <dbReference type="EMBL" id="SEM22193.1"/>
    </source>
</evidence>
<sequence length="711" mass="74722">MTNELSESPRSLGRYELVHLLGQGGMGEVYLARISGAAGFEKPCIVKTILPTLLKDGQFLERFHHEAKVLVHLVHSSIAQVYDMGEADGTYYMALEYVAGVDVAHLAEQSREKRLPFPVPVALSLAQRIAEGLGYAHRKTGLDGTPLGIVHRDVSPHNVMVSYEGEVKVIDFGLAKSAARSKYTLPATVMGKLGYMSPEQARAEPLDHRSDIYSCGVVLWELLAGRPLVPHGTVGEMMAAMAHPTVPSLREVRPDVSPALEAVVRRALEPLPHNRYARTDDFARALNAQLVESGVPLSTEDVGTFVRAVCPEAFSAQRKLISSLSRERPEPMPPSPTAHGLPAVGVAPPHAPGVGPVGLEATSVRPLHPQADDSAPIHPVATLMQGSLGHARPPGDALAPAAHASQVSPASRRVMVLALGFAAFGLVSASVGATLYFMSGPGEAPPARVEVHPPGPPPFPHAERGPPGARPPPPGPPPFPPGNAPPGAPGADPLRATPVRASAEPAPVAHAVETQPAGAPEPKVSAPARIWVSNAVQVHARGNNGYGIPVGSATGLKPEMVLQVVGPSGPKGLRKVLGQATVEQVVGRVTTVRLDAAALKAQGPRYVALPDARPAPAPAEAKVRVLAGGAKISGLKHLNKRITLYNGEDEALTSCVATLSGKRRLAVGTLPKGFKDYAWRYVRLHADAPEVPAGTLRLQCSEGSADFAFSE</sequence>
<evidence type="ECO:0000313" key="9">
    <source>
        <dbReference type="Proteomes" id="UP000182719"/>
    </source>
</evidence>
<dbReference type="SUPFAM" id="SSF56112">
    <property type="entry name" value="Protein kinase-like (PK-like)"/>
    <property type="match status" value="1"/>
</dbReference>
<reference evidence="9" key="1">
    <citation type="submission" date="2016-10" db="EMBL/GenBank/DDBJ databases">
        <authorList>
            <person name="Varghese N."/>
            <person name="Submissions S."/>
        </authorList>
    </citation>
    <scope>NUCLEOTIDE SEQUENCE [LARGE SCALE GENOMIC DNA]</scope>
    <source>
        <strain evidence="9">DSM 17044</strain>
    </source>
</reference>
<name>A0A1H7WL06_STIAU</name>